<reference evidence="3" key="1">
    <citation type="submission" date="2014-03" db="EMBL/GenBank/DDBJ databases">
        <authorList>
            <person name="Aksoy S."/>
            <person name="Warren W."/>
            <person name="Wilson R.K."/>
        </authorList>
    </citation>
    <scope>NUCLEOTIDE SEQUENCE [LARGE SCALE GENOMIC DNA]</scope>
    <source>
        <strain evidence="3">IAEA</strain>
    </source>
</reference>
<keyword evidence="1" id="KW-0812">Transmembrane</keyword>
<accession>A0A1A9Z1S6</accession>
<evidence type="ECO:0000313" key="2">
    <source>
        <dbReference type="EnsemblMetazoa" id="GPAI001082-PA"/>
    </source>
</evidence>
<dbReference type="AlphaFoldDB" id="A0A1A9Z1S6"/>
<evidence type="ECO:0000256" key="1">
    <source>
        <dbReference type="SAM" id="Phobius"/>
    </source>
</evidence>
<protein>
    <submittedName>
        <fullName evidence="2">Uncharacterized protein</fullName>
    </submittedName>
</protein>
<proteinExistence type="predicted"/>
<feature type="transmembrane region" description="Helical" evidence="1">
    <location>
        <begin position="23"/>
        <end position="41"/>
    </location>
</feature>
<dbReference type="EnsemblMetazoa" id="GPAI001082-RA">
    <property type="protein sequence ID" value="GPAI001082-PA"/>
    <property type="gene ID" value="GPAI001082"/>
</dbReference>
<keyword evidence="1" id="KW-1133">Transmembrane helix</keyword>
<evidence type="ECO:0000313" key="3">
    <source>
        <dbReference type="Proteomes" id="UP000092445"/>
    </source>
</evidence>
<sequence length="110" mass="12440">MTAVKLLNFPINDMISKISKINHLPYTYCSCSAGMMIWFVFKQQLRWKVKVKKIIKATIFTDISLNFPFALSITAISRSGSSSSSSSSRYKNREAYACLSDLNDLCLKIV</sequence>
<keyword evidence="3" id="KW-1185">Reference proteome</keyword>
<dbReference type="Proteomes" id="UP000092445">
    <property type="component" value="Unassembled WGS sequence"/>
</dbReference>
<reference evidence="2" key="2">
    <citation type="submission" date="2020-05" db="UniProtKB">
        <authorList>
            <consortium name="EnsemblMetazoa"/>
        </authorList>
    </citation>
    <scope>IDENTIFICATION</scope>
    <source>
        <strain evidence="2">IAEA</strain>
    </source>
</reference>
<name>A0A1A9Z1S6_GLOPL</name>
<keyword evidence="1" id="KW-0472">Membrane</keyword>
<dbReference type="VEuPathDB" id="VectorBase:GPAI001082"/>
<organism evidence="2 3">
    <name type="scientific">Glossina pallidipes</name>
    <name type="common">Tsetse fly</name>
    <dbReference type="NCBI Taxonomy" id="7398"/>
    <lineage>
        <taxon>Eukaryota</taxon>
        <taxon>Metazoa</taxon>
        <taxon>Ecdysozoa</taxon>
        <taxon>Arthropoda</taxon>
        <taxon>Hexapoda</taxon>
        <taxon>Insecta</taxon>
        <taxon>Pterygota</taxon>
        <taxon>Neoptera</taxon>
        <taxon>Endopterygota</taxon>
        <taxon>Diptera</taxon>
        <taxon>Brachycera</taxon>
        <taxon>Muscomorpha</taxon>
        <taxon>Hippoboscoidea</taxon>
        <taxon>Glossinidae</taxon>
        <taxon>Glossina</taxon>
    </lineage>
</organism>